<name>A0A926D058_9FIRM</name>
<protein>
    <recommendedName>
        <fullName evidence="1">DUF8021 domain-containing protein</fullName>
    </recommendedName>
</protein>
<evidence type="ECO:0000313" key="2">
    <source>
        <dbReference type="EMBL" id="MBC8529945.1"/>
    </source>
</evidence>
<dbReference type="EMBL" id="JACRSO010000005">
    <property type="protein sequence ID" value="MBC8529945.1"/>
    <property type="molecule type" value="Genomic_DNA"/>
</dbReference>
<keyword evidence="3" id="KW-1185">Reference proteome</keyword>
<organism evidence="2 3">
    <name type="scientific">Luoshenia tenuis</name>
    <dbReference type="NCBI Taxonomy" id="2763654"/>
    <lineage>
        <taxon>Bacteria</taxon>
        <taxon>Bacillati</taxon>
        <taxon>Bacillota</taxon>
        <taxon>Clostridia</taxon>
        <taxon>Christensenellales</taxon>
        <taxon>Christensenellaceae</taxon>
        <taxon>Luoshenia</taxon>
    </lineage>
</organism>
<gene>
    <name evidence="2" type="ORF">H8699_10945</name>
</gene>
<feature type="domain" description="DUF8021" evidence="1">
    <location>
        <begin position="6"/>
        <end position="119"/>
    </location>
</feature>
<proteinExistence type="predicted"/>
<dbReference type="InterPro" id="IPR058334">
    <property type="entry name" value="DUF8021"/>
</dbReference>
<sequence length="281" mass="32021">MTKQALKRAQLVRIMEQYTEALIEKAPDALPLAANCRATYNGREIAVGDNEVWRNTLVIKERQTFIDPVSGEMVFFGVMSNETVERNQDFEIQTHVYAANYHYTVRIKVVDGLIAEIEELACDKRLRYFFSQIEEIKLPDLEFEIPIPEEERATREELIAIINAYWDALDRKEGWEKLPIHPDAQRYENGYRTTNHSHSFRGDFKHNPPFRWPTPVGTRSFPVVDPARGLVVSGCMLEGGGNIADGGRGMMIVEAFKVKDGAICHLIAHFPLLSGPTGWEK</sequence>
<evidence type="ECO:0000313" key="3">
    <source>
        <dbReference type="Proteomes" id="UP000654279"/>
    </source>
</evidence>
<reference evidence="2" key="1">
    <citation type="submission" date="2020-08" db="EMBL/GenBank/DDBJ databases">
        <title>Genome public.</title>
        <authorList>
            <person name="Liu C."/>
            <person name="Sun Q."/>
        </authorList>
    </citation>
    <scope>NUCLEOTIDE SEQUENCE</scope>
    <source>
        <strain evidence="2">NSJ-44</strain>
    </source>
</reference>
<dbReference type="RefSeq" id="WP_249285724.1">
    <property type="nucleotide sequence ID" value="NZ_JACRSO010000005.1"/>
</dbReference>
<evidence type="ECO:0000259" key="1">
    <source>
        <dbReference type="Pfam" id="PF26061"/>
    </source>
</evidence>
<feature type="domain" description="DUF8021" evidence="1">
    <location>
        <begin position="151"/>
        <end position="268"/>
    </location>
</feature>
<dbReference type="Pfam" id="PF26061">
    <property type="entry name" value="DUF8021"/>
    <property type="match status" value="2"/>
</dbReference>
<dbReference type="AlphaFoldDB" id="A0A926D058"/>
<comment type="caution">
    <text evidence="2">The sequence shown here is derived from an EMBL/GenBank/DDBJ whole genome shotgun (WGS) entry which is preliminary data.</text>
</comment>
<dbReference type="Proteomes" id="UP000654279">
    <property type="component" value="Unassembled WGS sequence"/>
</dbReference>
<accession>A0A926D058</accession>